<gene>
    <name evidence="1" type="ORF">RRG08_032625</name>
</gene>
<protein>
    <submittedName>
        <fullName evidence="1">Uncharacterized protein</fullName>
    </submittedName>
</protein>
<comment type="caution">
    <text evidence="1">The sequence shown here is derived from an EMBL/GenBank/DDBJ whole genome shotgun (WGS) entry which is preliminary data.</text>
</comment>
<evidence type="ECO:0000313" key="2">
    <source>
        <dbReference type="Proteomes" id="UP001283361"/>
    </source>
</evidence>
<evidence type="ECO:0000313" key="1">
    <source>
        <dbReference type="EMBL" id="KAK3727666.1"/>
    </source>
</evidence>
<dbReference type="AlphaFoldDB" id="A0AAE1CQ97"/>
<sequence>MRSLALSQLTTQKRLGAIFRSTRPERGLSDSLSRIIEVTEPQTVWAEYGLRVHVPPTGAFGIPKQVSSGALEHKNIRFASPLPFVLALNLAQQFFRCNSYSWHGPQTYTVVVDSSTPWFVRRKGFGGNFPTDRARKTVPGTDMVRGVQSDFVEHHRAPGKSKGRQSDELADLRFWPDSQELSGTLGDPREQRGRSSVVRDRIVSGRERLIRVLWLCFGAGE</sequence>
<dbReference type="Proteomes" id="UP001283361">
    <property type="component" value="Unassembled WGS sequence"/>
</dbReference>
<name>A0AAE1CQ97_9GAST</name>
<proteinExistence type="predicted"/>
<dbReference type="EMBL" id="JAWDGP010007236">
    <property type="protein sequence ID" value="KAK3727666.1"/>
    <property type="molecule type" value="Genomic_DNA"/>
</dbReference>
<reference evidence="1" key="1">
    <citation type="journal article" date="2023" name="G3 (Bethesda)">
        <title>A reference genome for the long-term kleptoplast-retaining sea slug Elysia crispata morphotype clarki.</title>
        <authorList>
            <person name="Eastman K.E."/>
            <person name="Pendleton A.L."/>
            <person name="Shaikh M.A."/>
            <person name="Suttiyut T."/>
            <person name="Ogas R."/>
            <person name="Tomko P."/>
            <person name="Gavelis G."/>
            <person name="Widhalm J.R."/>
            <person name="Wisecaver J.H."/>
        </authorList>
    </citation>
    <scope>NUCLEOTIDE SEQUENCE</scope>
    <source>
        <strain evidence="1">ECLA1</strain>
    </source>
</reference>
<accession>A0AAE1CQ97</accession>
<keyword evidence="2" id="KW-1185">Reference proteome</keyword>
<organism evidence="1 2">
    <name type="scientific">Elysia crispata</name>
    <name type="common">lettuce slug</name>
    <dbReference type="NCBI Taxonomy" id="231223"/>
    <lineage>
        <taxon>Eukaryota</taxon>
        <taxon>Metazoa</taxon>
        <taxon>Spiralia</taxon>
        <taxon>Lophotrochozoa</taxon>
        <taxon>Mollusca</taxon>
        <taxon>Gastropoda</taxon>
        <taxon>Heterobranchia</taxon>
        <taxon>Euthyneura</taxon>
        <taxon>Panpulmonata</taxon>
        <taxon>Sacoglossa</taxon>
        <taxon>Placobranchoidea</taxon>
        <taxon>Plakobranchidae</taxon>
        <taxon>Elysia</taxon>
    </lineage>
</organism>